<evidence type="ECO:0008006" key="12">
    <source>
        <dbReference type="Google" id="ProtNLM"/>
    </source>
</evidence>
<evidence type="ECO:0000313" key="10">
    <source>
        <dbReference type="EMBL" id="KAF9665331.1"/>
    </source>
</evidence>
<sequence length="252" mass="27884">MSLDMVSEPVCYVHCNFCNTILVSFSISSPPLLLSQSLCWLLFCFCHLASVSGQKVSVAPKGKGYGGGRKIREAFKSRASPYSYYHVSVPSSSLFNIVTVRCGHCSNLLSVNMGAYSQTLPLQDPQKLLLINSEDLNKDFGSSSKCNKVTASESTEHEPPRMPPIRPPEKRQRVPSAYNRFIKDEIQRIKASNPDISHREAFSTAAKNWAHFPHIHFGLKLDSNKHAKLDHQSIAGEGAQKTSGLYEINGSL</sequence>
<dbReference type="AlphaFoldDB" id="A0A835MLH2"/>
<dbReference type="InterPro" id="IPR056776">
    <property type="entry name" value="YABBY_N"/>
</dbReference>
<keyword evidence="6" id="KW-0539">Nucleus</keyword>
<name>A0A835MLH2_9ROSI</name>
<keyword evidence="3" id="KW-0479">Metal-binding</keyword>
<keyword evidence="4" id="KW-0863">Zinc-finger</keyword>
<evidence type="ECO:0000256" key="1">
    <source>
        <dbReference type="ARBA" id="ARBA00004123"/>
    </source>
</evidence>
<comment type="similarity">
    <text evidence="2">Belongs to the YABBY family.</text>
</comment>
<reference evidence="10 11" key="1">
    <citation type="submission" date="2020-10" db="EMBL/GenBank/DDBJ databases">
        <title>Plant Genome Project.</title>
        <authorList>
            <person name="Zhang R.-G."/>
        </authorList>
    </citation>
    <scope>NUCLEOTIDE SEQUENCE [LARGE SCALE GENOMIC DNA]</scope>
    <source>
        <strain evidence="10">FAFU-HL-1</strain>
        <tissue evidence="10">Leaf</tissue>
    </source>
</reference>
<organism evidence="10 11">
    <name type="scientific">Salix dunnii</name>
    <dbReference type="NCBI Taxonomy" id="1413687"/>
    <lineage>
        <taxon>Eukaryota</taxon>
        <taxon>Viridiplantae</taxon>
        <taxon>Streptophyta</taxon>
        <taxon>Embryophyta</taxon>
        <taxon>Tracheophyta</taxon>
        <taxon>Spermatophyta</taxon>
        <taxon>Magnoliopsida</taxon>
        <taxon>eudicotyledons</taxon>
        <taxon>Gunneridae</taxon>
        <taxon>Pentapetalae</taxon>
        <taxon>rosids</taxon>
        <taxon>fabids</taxon>
        <taxon>Malpighiales</taxon>
        <taxon>Salicaceae</taxon>
        <taxon>Saliceae</taxon>
        <taxon>Salix</taxon>
    </lineage>
</organism>
<gene>
    <name evidence="10" type="ORF">SADUNF_Sadunf16G0111700</name>
</gene>
<evidence type="ECO:0000256" key="6">
    <source>
        <dbReference type="ARBA" id="ARBA00023242"/>
    </source>
</evidence>
<dbReference type="PANTHER" id="PTHR31675:SF30">
    <property type="entry name" value="AXIAL REGULATOR YABBY 2-RELATED"/>
    <property type="match status" value="1"/>
</dbReference>
<dbReference type="GO" id="GO:0000976">
    <property type="term" value="F:transcription cis-regulatory region binding"/>
    <property type="evidence" value="ECO:0007669"/>
    <property type="project" value="UniProtKB-ARBA"/>
</dbReference>
<evidence type="ECO:0000259" key="9">
    <source>
        <dbReference type="Pfam" id="PF24868"/>
    </source>
</evidence>
<evidence type="ECO:0000256" key="4">
    <source>
        <dbReference type="ARBA" id="ARBA00022771"/>
    </source>
</evidence>
<feature type="domain" description="YABBY N-terminal" evidence="9">
    <location>
        <begin position="87"/>
        <end position="124"/>
    </location>
</feature>
<dbReference type="InterPro" id="IPR036910">
    <property type="entry name" value="HMG_box_dom_sf"/>
</dbReference>
<evidence type="ECO:0000256" key="2">
    <source>
        <dbReference type="ARBA" id="ARBA00010325"/>
    </source>
</evidence>
<feature type="domain" description="YABBY protein C-terminal" evidence="8">
    <location>
        <begin position="154"/>
        <end position="218"/>
    </location>
</feature>
<evidence type="ECO:0000256" key="5">
    <source>
        <dbReference type="ARBA" id="ARBA00022833"/>
    </source>
</evidence>
<dbReference type="Proteomes" id="UP000657918">
    <property type="component" value="Chromosome 16"/>
</dbReference>
<comment type="caution">
    <text evidence="10">The sequence shown here is derived from an EMBL/GenBank/DDBJ whole genome shotgun (WGS) entry which is preliminary data.</text>
</comment>
<evidence type="ECO:0000313" key="11">
    <source>
        <dbReference type="Proteomes" id="UP000657918"/>
    </source>
</evidence>
<comment type="subcellular location">
    <subcellularLocation>
        <location evidence="1">Nucleus</location>
    </subcellularLocation>
</comment>
<dbReference type="SUPFAM" id="SSF47095">
    <property type="entry name" value="HMG-box"/>
    <property type="match status" value="1"/>
</dbReference>
<dbReference type="CDD" id="cd00084">
    <property type="entry name" value="HMG-box_SF"/>
    <property type="match status" value="1"/>
</dbReference>
<dbReference type="GO" id="GO:0008270">
    <property type="term" value="F:zinc ion binding"/>
    <property type="evidence" value="ECO:0007669"/>
    <property type="project" value="UniProtKB-KW"/>
</dbReference>
<keyword evidence="5" id="KW-0862">Zinc</keyword>
<dbReference type="Pfam" id="PF24868">
    <property type="entry name" value="YABBY_N"/>
    <property type="match status" value="2"/>
</dbReference>
<dbReference type="EMBL" id="JADGMS010000016">
    <property type="protein sequence ID" value="KAF9665331.1"/>
    <property type="molecule type" value="Genomic_DNA"/>
</dbReference>
<dbReference type="InterPro" id="IPR006780">
    <property type="entry name" value="YABBY"/>
</dbReference>
<dbReference type="Gene3D" id="1.10.30.10">
    <property type="entry name" value="High mobility group box domain"/>
    <property type="match status" value="1"/>
</dbReference>
<evidence type="ECO:0000256" key="7">
    <source>
        <dbReference type="SAM" id="MobiDB-lite"/>
    </source>
</evidence>
<keyword evidence="11" id="KW-1185">Reference proteome</keyword>
<dbReference type="FunFam" id="1.10.30.10:FF:000047">
    <property type="entry name" value="Axial regulator YABBY"/>
    <property type="match status" value="1"/>
</dbReference>
<dbReference type="GO" id="GO:0005634">
    <property type="term" value="C:nucleus"/>
    <property type="evidence" value="ECO:0007669"/>
    <property type="project" value="UniProtKB-SubCell"/>
</dbReference>
<dbReference type="GO" id="GO:0010158">
    <property type="term" value="P:abaxial cell fate specification"/>
    <property type="evidence" value="ECO:0007669"/>
    <property type="project" value="TreeGrafter"/>
</dbReference>
<proteinExistence type="inferred from homology"/>
<accession>A0A835MLH2</accession>
<feature type="domain" description="YABBY N-terminal" evidence="9">
    <location>
        <begin position="6"/>
        <end position="23"/>
    </location>
</feature>
<feature type="compositionally biased region" description="Polar residues" evidence="7">
    <location>
        <begin position="141"/>
        <end position="153"/>
    </location>
</feature>
<evidence type="ECO:0000259" key="8">
    <source>
        <dbReference type="Pfam" id="PF04690"/>
    </source>
</evidence>
<evidence type="ECO:0000256" key="3">
    <source>
        <dbReference type="ARBA" id="ARBA00022723"/>
    </source>
</evidence>
<dbReference type="PANTHER" id="PTHR31675">
    <property type="entry name" value="PROTEIN YABBY 6-RELATED"/>
    <property type="match status" value="1"/>
</dbReference>
<feature type="region of interest" description="Disordered" evidence="7">
    <location>
        <begin position="141"/>
        <end position="173"/>
    </location>
</feature>
<dbReference type="InterPro" id="IPR056775">
    <property type="entry name" value="YABBY_C"/>
</dbReference>
<protein>
    <recommendedName>
        <fullName evidence="12">Axial regulator YABBY 2</fullName>
    </recommendedName>
</protein>
<dbReference type="Pfam" id="PF04690">
    <property type="entry name" value="YABBY"/>
    <property type="match status" value="1"/>
</dbReference>
<dbReference type="OrthoDB" id="667577at2759"/>